<evidence type="ECO:0000313" key="1">
    <source>
        <dbReference type="EMBL" id="MBG9376083.1"/>
    </source>
</evidence>
<sequence>MKGENDINLQKPDVSFSGDFVDADGNVKSGKVSLNNSLEIGASGKIGPVEGEGSVNLYQLAKAAKNYVTAAADYVAGKISEIWTW</sequence>
<dbReference type="Proteomes" id="UP000628448">
    <property type="component" value="Unassembled WGS sequence"/>
</dbReference>
<keyword evidence="2" id="KW-1185">Reference proteome</keyword>
<reference evidence="1" key="1">
    <citation type="submission" date="2020-11" db="EMBL/GenBank/DDBJ databases">
        <title>Bacterial whole genome sequence for Panacibacter sp. DH6.</title>
        <authorList>
            <person name="Le V."/>
            <person name="Ko S."/>
            <person name="Ahn C.-Y."/>
            <person name="Oh H.-M."/>
        </authorList>
    </citation>
    <scope>NUCLEOTIDE SEQUENCE</scope>
    <source>
        <strain evidence="1">DH6</strain>
    </source>
</reference>
<proteinExistence type="predicted"/>
<accession>A0A931E2W8</accession>
<dbReference type="AlphaFoldDB" id="A0A931E2W8"/>
<comment type="caution">
    <text evidence="1">The sequence shown here is derived from an EMBL/GenBank/DDBJ whole genome shotgun (WGS) entry which is preliminary data.</text>
</comment>
<dbReference type="RefSeq" id="WP_196990106.1">
    <property type="nucleotide sequence ID" value="NZ_JADWYR010000001.1"/>
</dbReference>
<protein>
    <submittedName>
        <fullName evidence="1">Uncharacterized protein</fullName>
    </submittedName>
</protein>
<dbReference type="EMBL" id="JADWYR010000001">
    <property type="protein sequence ID" value="MBG9376083.1"/>
    <property type="molecule type" value="Genomic_DNA"/>
</dbReference>
<evidence type="ECO:0000313" key="2">
    <source>
        <dbReference type="Proteomes" id="UP000628448"/>
    </source>
</evidence>
<organism evidence="1 2">
    <name type="scientific">Panacibacter microcysteis</name>
    <dbReference type="NCBI Taxonomy" id="2793269"/>
    <lineage>
        <taxon>Bacteria</taxon>
        <taxon>Pseudomonadati</taxon>
        <taxon>Bacteroidota</taxon>
        <taxon>Chitinophagia</taxon>
        <taxon>Chitinophagales</taxon>
        <taxon>Chitinophagaceae</taxon>
        <taxon>Panacibacter</taxon>
    </lineage>
</organism>
<gene>
    <name evidence="1" type="ORF">I5907_07550</name>
</gene>
<name>A0A931E2W8_9BACT</name>